<dbReference type="CDD" id="cd22157">
    <property type="entry name" value="F-box_AtFBW1-like"/>
    <property type="match status" value="1"/>
</dbReference>
<feature type="domain" description="F-box" evidence="2">
    <location>
        <begin position="24"/>
        <end position="70"/>
    </location>
</feature>
<comment type="caution">
    <text evidence="3">The sequence shown here is derived from an EMBL/GenBank/DDBJ whole genome shotgun (WGS) entry which is preliminary data.</text>
</comment>
<feature type="region of interest" description="Disordered" evidence="1">
    <location>
        <begin position="1"/>
        <end position="28"/>
    </location>
</feature>
<organism evidence="3 4">
    <name type="scientific">Heracleum sosnowskyi</name>
    <dbReference type="NCBI Taxonomy" id="360622"/>
    <lineage>
        <taxon>Eukaryota</taxon>
        <taxon>Viridiplantae</taxon>
        <taxon>Streptophyta</taxon>
        <taxon>Embryophyta</taxon>
        <taxon>Tracheophyta</taxon>
        <taxon>Spermatophyta</taxon>
        <taxon>Magnoliopsida</taxon>
        <taxon>eudicotyledons</taxon>
        <taxon>Gunneridae</taxon>
        <taxon>Pentapetalae</taxon>
        <taxon>asterids</taxon>
        <taxon>campanulids</taxon>
        <taxon>Apiales</taxon>
        <taxon>Apiaceae</taxon>
        <taxon>Apioideae</taxon>
        <taxon>apioid superclade</taxon>
        <taxon>Tordylieae</taxon>
        <taxon>Tordyliinae</taxon>
        <taxon>Heracleum</taxon>
    </lineage>
</organism>
<dbReference type="SUPFAM" id="SSF81383">
    <property type="entry name" value="F-box domain"/>
    <property type="match status" value="1"/>
</dbReference>
<dbReference type="PANTHER" id="PTHR31672:SF13">
    <property type="entry name" value="F-BOX PROTEIN CPR30-LIKE"/>
    <property type="match status" value="1"/>
</dbReference>
<dbReference type="AlphaFoldDB" id="A0AAD8HK29"/>
<name>A0AAD8HK29_9APIA</name>
<evidence type="ECO:0000313" key="4">
    <source>
        <dbReference type="Proteomes" id="UP001237642"/>
    </source>
</evidence>
<protein>
    <recommendedName>
        <fullName evidence="2">F-box domain-containing protein</fullName>
    </recommendedName>
</protein>
<dbReference type="Proteomes" id="UP001237642">
    <property type="component" value="Unassembled WGS sequence"/>
</dbReference>
<dbReference type="SMART" id="SM00256">
    <property type="entry name" value="FBOX"/>
    <property type="match status" value="1"/>
</dbReference>
<dbReference type="PANTHER" id="PTHR31672">
    <property type="entry name" value="BNACNNG10540D PROTEIN"/>
    <property type="match status" value="1"/>
</dbReference>
<evidence type="ECO:0000259" key="2">
    <source>
        <dbReference type="PROSITE" id="PS50181"/>
    </source>
</evidence>
<reference evidence="3" key="2">
    <citation type="submission" date="2023-05" db="EMBL/GenBank/DDBJ databases">
        <authorList>
            <person name="Schelkunov M.I."/>
        </authorList>
    </citation>
    <scope>NUCLEOTIDE SEQUENCE</scope>
    <source>
        <strain evidence="3">Hsosn_3</strain>
        <tissue evidence="3">Leaf</tissue>
    </source>
</reference>
<dbReference type="InterPro" id="IPR001810">
    <property type="entry name" value="F-box_dom"/>
</dbReference>
<reference evidence="3" key="1">
    <citation type="submission" date="2023-02" db="EMBL/GenBank/DDBJ databases">
        <title>Genome of toxic invasive species Heracleum sosnowskyi carries increased number of genes despite the absence of recent whole-genome duplications.</title>
        <authorList>
            <person name="Schelkunov M."/>
            <person name="Shtratnikova V."/>
            <person name="Makarenko M."/>
            <person name="Klepikova A."/>
            <person name="Omelchenko D."/>
            <person name="Novikova G."/>
            <person name="Obukhova E."/>
            <person name="Bogdanov V."/>
            <person name="Penin A."/>
            <person name="Logacheva M."/>
        </authorList>
    </citation>
    <scope>NUCLEOTIDE SEQUENCE</scope>
    <source>
        <strain evidence="3">Hsosn_3</strain>
        <tissue evidence="3">Leaf</tissue>
    </source>
</reference>
<dbReference type="Gene3D" id="1.20.1280.50">
    <property type="match status" value="1"/>
</dbReference>
<keyword evidence="4" id="KW-1185">Reference proteome</keyword>
<dbReference type="Pfam" id="PF00646">
    <property type="entry name" value="F-box"/>
    <property type="match status" value="1"/>
</dbReference>
<evidence type="ECO:0000313" key="3">
    <source>
        <dbReference type="EMBL" id="KAK1367510.1"/>
    </source>
</evidence>
<proteinExistence type="predicted"/>
<accession>A0AAD8HK29</accession>
<sequence>MAPTGRGGPRNTHRRNNPTSPSPIATSTPLPPALIIKILTHIDPKSLARLRCVSKSWYALITHPLFIKKHLHINTLSINTHVICNAYNTRYRNTRDFIRDSDSNRNCNKVVSLVRLDKMPVRLVELENGVIKGSCDFSKGISFGEFSKNMVLAGSVNGVVLVMNLGELNERFVGLWNPGINRWKVVKIGRERGCGDDRTCSAYGLGGCWEDVDGEFSFWPSQCHCQFIVKGVLYFVGDDVMPDDPRSNQQNYILAGIDPCTGLYKKVHYPEHFRGDTWVKPFEYQNSVAAIVQCTPGALEEHKIDMYVLDDDDTSWIKMYSIGPFPYLEFHQPQQSFKTGLISYSHSESLVTIEGMELIKKKDKNKKTKPKKVNRTELLSKDFESALHL</sequence>
<feature type="compositionally biased region" description="Low complexity" evidence="1">
    <location>
        <begin position="18"/>
        <end position="28"/>
    </location>
</feature>
<dbReference type="InterPro" id="IPR050796">
    <property type="entry name" value="SCF_F-box_component"/>
</dbReference>
<gene>
    <name evidence="3" type="ORF">POM88_033602</name>
</gene>
<dbReference type="EMBL" id="JAUIZM010000008">
    <property type="protein sequence ID" value="KAK1367510.1"/>
    <property type="molecule type" value="Genomic_DNA"/>
</dbReference>
<dbReference type="PROSITE" id="PS50181">
    <property type="entry name" value="FBOX"/>
    <property type="match status" value="1"/>
</dbReference>
<evidence type="ECO:0000256" key="1">
    <source>
        <dbReference type="SAM" id="MobiDB-lite"/>
    </source>
</evidence>
<dbReference type="InterPro" id="IPR036047">
    <property type="entry name" value="F-box-like_dom_sf"/>
</dbReference>